<keyword evidence="1" id="KW-0472">Membrane</keyword>
<proteinExistence type="predicted"/>
<dbReference type="Proteomes" id="UP001165297">
    <property type="component" value="Unassembled WGS sequence"/>
</dbReference>
<evidence type="ECO:0000313" key="2">
    <source>
        <dbReference type="EMBL" id="MCB2379144.1"/>
    </source>
</evidence>
<name>A0ABS8AI27_9BACT</name>
<comment type="caution">
    <text evidence="2">The sequence shown here is derived from an EMBL/GenBank/DDBJ whole genome shotgun (WGS) entry which is preliminary data.</text>
</comment>
<keyword evidence="1" id="KW-0812">Transmembrane</keyword>
<evidence type="ECO:0000313" key="3">
    <source>
        <dbReference type="Proteomes" id="UP001165297"/>
    </source>
</evidence>
<protein>
    <recommendedName>
        <fullName evidence="4">DUF2306 domain-containing protein</fullName>
    </recommendedName>
</protein>
<sequence length="138" mass="15338">MATILGLLVPMLLLLLVVWKGTLRHSRPYFQATLLALSGLLVGFLFKIQHRESAVGILLASGLLLIGSYGLWFARKTNKTRLDFLKLALVVTMGAWAIGLGFSAHGVLRWLNSLRSMAFWAVLLDFGYVTFIHRPARA</sequence>
<feature type="transmembrane region" description="Helical" evidence="1">
    <location>
        <begin position="53"/>
        <end position="72"/>
    </location>
</feature>
<gene>
    <name evidence="2" type="ORF">LGH70_16200</name>
</gene>
<evidence type="ECO:0000256" key="1">
    <source>
        <dbReference type="SAM" id="Phobius"/>
    </source>
</evidence>
<evidence type="ECO:0008006" key="4">
    <source>
        <dbReference type="Google" id="ProtNLM"/>
    </source>
</evidence>
<accession>A0ABS8AI27</accession>
<reference evidence="2" key="1">
    <citation type="submission" date="2021-10" db="EMBL/GenBank/DDBJ databases">
        <authorList>
            <person name="Dean J.D."/>
            <person name="Kim M.K."/>
            <person name="Newey C.N."/>
            <person name="Stoker T.S."/>
            <person name="Thompson D.W."/>
            <person name="Grose J.H."/>
        </authorList>
    </citation>
    <scope>NUCLEOTIDE SEQUENCE</scope>
    <source>
        <strain evidence="2">BT635</strain>
    </source>
</reference>
<dbReference type="EMBL" id="JAJADQ010000008">
    <property type="protein sequence ID" value="MCB2379144.1"/>
    <property type="molecule type" value="Genomic_DNA"/>
</dbReference>
<dbReference type="RefSeq" id="WP_226187654.1">
    <property type="nucleotide sequence ID" value="NZ_JAJADQ010000008.1"/>
</dbReference>
<feature type="transmembrane region" description="Helical" evidence="1">
    <location>
        <begin position="84"/>
        <end position="105"/>
    </location>
</feature>
<keyword evidence="1" id="KW-1133">Transmembrane helix</keyword>
<organism evidence="2 3">
    <name type="scientific">Hymenobacter nitidus</name>
    <dbReference type="NCBI Taxonomy" id="2880929"/>
    <lineage>
        <taxon>Bacteria</taxon>
        <taxon>Pseudomonadati</taxon>
        <taxon>Bacteroidota</taxon>
        <taxon>Cytophagia</taxon>
        <taxon>Cytophagales</taxon>
        <taxon>Hymenobacteraceae</taxon>
        <taxon>Hymenobacter</taxon>
    </lineage>
</organism>
<feature type="transmembrane region" description="Helical" evidence="1">
    <location>
        <begin position="30"/>
        <end position="46"/>
    </location>
</feature>
<keyword evidence="3" id="KW-1185">Reference proteome</keyword>